<reference evidence="7" key="2">
    <citation type="submission" date="2021-09" db="EMBL/GenBank/DDBJ databases">
        <authorList>
            <person name="Gilroy R."/>
        </authorList>
    </citation>
    <scope>NUCLEOTIDE SEQUENCE</scope>
    <source>
        <strain evidence="7">CHK189-29639</strain>
    </source>
</reference>
<proteinExistence type="inferred from homology"/>
<comment type="caution">
    <text evidence="7">The sequence shown here is derived from an EMBL/GenBank/DDBJ whole genome shotgun (WGS) entry which is preliminary data.</text>
</comment>
<gene>
    <name evidence="7" type="ORF">K8V06_03740</name>
</gene>
<evidence type="ECO:0000256" key="6">
    <source>
        <dbReference type="SAM" id="Phobius"/>
    </source>
</evidence>
<dbReference type="GO" id="GO:0016020">
    <property type="term" value="C:membrane"/>
    <property type="evidence" value="ECO:0007669"/>
    <property type="project" value="UniProtKB-SubCell"/>
</dbReference>
<comment type="subcellular location">
    <subcellularLocation>
        <location evidence="1">Membrane</location>
        <topology evidence="1">Multi-pass membrane protein</topology>
    </subcellularLocation>
</comment>
<dbReference type="Proteomes" id="UP000759256">
    <property type="component" value="Unassembled WGS sequence"/>
</dbReference>
<accession>A0A921IBK3</accession>
<evidence type="ECO:0000256" key="3">
    <source>
        <dbReference type="ARBA" id="ARBA00022989"/>
    </source>
</evidence>
<comment type="similarity">
    <text evidence="5">Belongs to the bacteriophage holin family. Cp-1 holin subfamily.</text>
</comment>
<evidence type="ECO:0000313" key="7">
    <source>
        <dbReference type="EMBL" id="HJG15238.1"/>
    </source>
</evidence>
<name>A0A921IBK3_9LACO</name>
<dbReference type="EMBL" id="DYVK01000036">
    <property type="protein sequence ID" value="HJG15238.1"/>
    <property type="molecule type" value="Genomic_DNA"/>
</dbReference>
<evidence type="ECO:0000256" key="5">
    <source>
        <dbReference type="ARBA" id="ARBA00023600"/>
    </source>
</evidence>
<evidence type="ECO:0000256" key="4">
    <source>
        <dbReference type="ARBA" id="ARBA00023136"/>
    </source>
</evidence>
<feature type="transmembrane region" description="Helical" evidence="6">
    <location>
        <begin position="39"/>
        <end position="56"/>
    </location>
</feature>
<keyword evidence="2 6" id="KW-0812">Transmembrane</keyword>
<protein>
    <submittedName>
        <fullName evidence="7">Phage holin family protein</fullName>
    </submittedName>
</protein>
<dbReference type="AlphaFoldDB" id="A0A921IBK3"/>
<keyword evidence="3 6" id="KW-1133">Transmembrane helix</keyword>
<keyword evidence="4 6" id="KW-0472">Membrane</keyword>
<evidence type="ECO:0000313" key="8">
    <source>
        <dbReference type="Proteomes" id="UP000759256"/>
    </source>
</evidence>
<organism evidence="7 8">
    <name type="scientific">Ligilactobacillus salivarius</name>
    <dbReference type="NCBI Taxonomy" id="1624"/>
    <lineage>
        <taxon>Bacteria</taxon>
        <taxon>Bacillati</taxon>
        <taxon>Bacillota</taxon>
        <taxon>Bacilli</taxon>
        <taxon>Lactobacillales</taxon>
        <taxon>Lactobacillaceae</taxon>
        <taxon>Ligilactobacillus</taxon>
    </lineage>
</organism>
<evidence type="ECO:0000256" key="2">
    <source>
        <dbReference type="ARBA" id="ARBA00022692"/>
    </source>
</evidence>
<sequence>MGGDSVNTGSKFTHSKEMIEILFHEQLYSHTIEMIDNPIIVAFVWLVLTDILTGIIKGQKAKHTPDMTNSTKGWYGIAKHILTVYLVLSIYPFFISINLNYFAQLITIAWGYQYLVSILENLQAMHINVAWIRRIVDSVAKRYLAKAQDDYNPADFDKFTGKYKGRHKEDK</sequence>
<dbReference type="NCBIfam" id="TIGR01593">
    <property type="entry name" value="holin_tox_secr"/>
    <property type="match status" value="1"/>
</dbReference>
<dbReference type="Pfam" id="PF05105">
    <property type="entry name" value="Phage_holin_4_1"/>
    <property type="match status" value="1"/>
</dbReference>
<feature type="transmembrane region" description="Helical" evidence="6">
    <location>
        <begin position="77"/>
        <end position="95"/>
    </location>
</feature>
<dbReference type="InterPro" id="IPR006480">
    <property type="entry name" value="Phage_holin_4_1"/>
</dbReference>
<evidence type="ECO:0000256" key="1">
    <source>
        <dbReference type="ARBA" id="ARBA00004141"/>
    </source>
</evidence>
<reference evidence="7" key="1">
    <citation type="journal article" date="2021" name="PeerJ">
        <title>Extensive microbial diversity within the chicken gut microbiome revealed by metagenomics and culture.</title>
        <authorList>
            <person name="Gilroy R."/>
            <person name="Ravi A."/>
            <person name="Getino M."/>
            <person name="Pursley I."/>
            <person name="Horton D.L."/>
            <person name="Alikhan N.F."/>
            <person name="Baker D."/>
            <person name="Gharbi K."/>
            <person name="Hall N."/>
            <person name="Watson M."/>
            <person name="Adriaenssens E.M."/>
            <person name="Foster-Nyarko E."/>
            <person name="Jarju S."/>
            <person name="Secka A."/>
            <person name="Antonio M."/>
            <person name="Oren A."/>
            <person name="Chaudhuri R.R."/>
            <person name="La Ragione R."/>
            <person name="Hildebrand F."/>
            <person name="Pallen M.J."/>
        </authorList>
    </citation>
    <scope>NUCLEOTIDE SEQUENCE</scope>
    <source>
        <strain evidence="7">CHK189-29639</strain>
    </source>
</reference>